<name>T1KKJ6_TETUR</name>
<dbReference type="HOGENOM" id="CLU_3392816_0_0_1"/>
<sequence>MIDFWQLLNRGKAQHFDSFIKDHQDKEKKKSI</sequence>
<reference evidence="1" key="2">
    <citation type="submission" date="2015-06" db="UniProtKB">
        <authorList>
            <consortium name="EnsemblMetazoa"/>
        </authorList>
    </citation>
    <scope>IDENTIFICATION</scope>
</reference>
<dbReference type="Proteomes" id="UP000015104">
    <property type="component" value="Unassembled WGS sequence"/>
</dbReference>
<keyword evidence="2" id="KW-1185">Reference proteome</keyword>
<dbReference type="AlphaFoldDB" id="T1KKJ6"/>
<dbReference type="EnsemblMetazoa" id="tetur13g03960.1">
    <property type="protein sequence ID" value="tetur13g03960.1"/>
    <property type="gene ID" value="tetur13g03960"/>
</dbReference>
<dbReference type="EMBL" id="CAEY01000176">
    <property type="status" value="NOT_ANNOTATED_CDS"/>
    <property type="molecule type" value="Genomic_DNA"/>
</dbReference>
<evidence type="ECO:0000313" key="2">
    <source>
        <dbReference type="Proteomes" id="UP000015104"/>
    </source>
</evidence>
<reference evidence="2" key="1">
    <citation type="submission" date="2011-08" db="EMBL/GenBank/DDBJ databases">
        <authorList>
            <person name="Rombauts S."/>
        </authorList>
    </citation>
    <scope>NUCLEOTIDE SEQUENCE</scope>
    <source>
        <strain evidence="2">London</strain>
    </source>
</reference>
<evidence type="ECO:0000313" key="1">
    <source>
        <dbReference type="EnsemblMetazoa" id="tetur13g03960.1"/>
    </source>
</evidence>
<proteinExistence type="predicted"/>
<accession>T1KKJ6</accession>
<protein>
    <submittedName>
        <fullName evidence="1">Uncharacterized protein</fullName>
    </submittedName>
</protein>
<organism evidence="1 2">
    <name type="scientific">Tetranychus urticae</name>
    <name type="common">Two-spotted spider mite</name>
    <dbReference type="NCBI Taxonomy" id="32264"/>
    <lineage>
        <taxon>Eukaryota</taxon>
        <taxon>Metazoa</taxon>
        <taxon>Ecdysozoa</taxon>
        <taxon>Arthropoda</taxon>
        <taxon>Chelicerata</taxon>
        <taxon>Arachnida</taxon>
        <taxon>Acari</taxon>
        <taxon>Acariformes</taxon>
        <taxon>Trombidiformes</taxon>
        <taxon>Prostigmata</taxon>
        <taxon>Eleutherengona</taxon>
        <taxon>Raphignathae</taxon>
        <taxon>Tetranychoidea</taxon>
        <taxon>Tetranychidae</taxon>
        <taxon>Tetranychus</taxon>
    </lineage>
</organism>